<reference evidence="9" key="1">
    <citation type="journal article" date="2019" name="Int. J. Syst. Evol. Microbiol.">
        <title>The Global Catalogue of Microorganisms (GCM) 10K type strain sequencing project: providing services to taxonomists for standard genome sequencing and annotation.</title>
        <authorList>
            <consortium name="The Broad Institute Genomics Platform"/>
            <consortium name="The Broad Institute Genome Sequencing Center for Infectious Disease"/>
            <person name="Wu L."/>
            <person name="Ma J."/>
        </authorList>
    </citation>
    <scope>NUCLEOTIDE SEQUENCE [LARGE SCALE GENOMIC DNA]</scope>
    <source>
        <strain evidence="9">JCM 17138</strain>
    </source>
</reference>
<feature type="transmembrane region" description="Helical" evidence="6">
    <location>
        <begin position="170"/>
        <end position="189"/>
    </location>
</feature>
<dbReference type="PIRSF" id="PIRSF006648">
    <property type="entry name" value="DrrB"/>
    <property type="match status" value="1"/>
</dbReference>
<gene>
    <name evidence="8" type="ORF">GCM10022403_042280</name>
</gene>
<keyword evidence="9" id="KW-1185">Reference proteome</keyword>
<evidence type="ECO:0000256" key="5">
    <source>
        <dbReference type="ARBA" id="ARBA00023251"/>
    </source>
</evidence>
<accession>A0ABP7I1A8</accession>
<feature type="transmembrane region" description="Helical" evidence="6">
    <location>
        <begin position="103"/>
        <end position="134"/>
    </location>
</feature>
<evidence type="ECO:0000313" key="8">
    <source>
        <dbReference type="EMBL" id="GAA3803866.1"/>
    </source>
</evidence>
<feature type="transmembrane region" description="Helical" evidence="6">
    <location>
        <begin position="224"/>
        <end position="247"/>
    </location>
</feature>
<evidence type="ECO:0000256" key="6">
    <source>
        <dbReference type="RuleBase" id="RU361157"/>
    </source>
</evidence>
<comment type="caution">
    <text evidence="8">The sequence shown here is derived from an EMBL/GenBank/DDBJ whole genome shotgun (WGS) entry which is preliminary data.</text>
</comment>
<evidence type="ECO:0000313" key="9">
    <source>
        <dbReference type="Proteomes" id="UP001501009"/>
    </source>
</evidence>
<evidence type="ECO:0000259" key="7">
    <source>
        <dbReference type="PROSITE" id="PS51012"/>
    </source>
</evidence>
<keyword evidence="3 6" id="KW-1133">Transmembrane helix</keyword>
<keyword evidence="6" id="KW-1003">Cell membrane</keyword>
<proteinExistence type="inferred from homology"/>
<keyword evidence="6" id="KW-0813">Transport</keyword>
<keyword evidence="4 6" id="KW-0472">Membrane</keyword>
<dbReference type="PROSITE" id="PS51012">
    <property type="entry name" value="ABC_TM2"/>
    <property type="match status" value="1"/>
</dbReference>
<dbReference type="RefSeq" id="WP_275773445.1">
    <property type="nucleotide sequence ID" value="NZ_BAABDE010000018.1"/>
</dbReference>
<dbReference type="EMBL" id="BAABDE010000018">
    <property type="protein sequence ID" value="GAA3803866.1"/>
    <property type="molecule type" value="Genomic_DNA"/>
</dbReference>
<evidence type="ECO:0000256" key="4">
    <source>
        <dbReference type="ARBA" id="ARBA00023136"/>
    </source>
</evidence>
<dbReference type="InterPro" id="IPR000412">
    <property type="entry name" value="ABC_2_transport"/>
</dbReference>
<keyword evidence="2 6" id="KW-0812">Transmembrane</keyword>
<dbReference type="Proteomes" id="UP001501009">
    <property type="component" value="Unassembled WGS sequence"/>
</dbReference>
<organism evidence="8 9">
    <name type="scientific">Streptomyces coacervatus</name>
    <dbReference type="NCBI Taxonomy" id="647381"/>
    <lineage>
        <taxon>Bacteria</taxon>
        <taxon>Bacillati</taxon>
        <taxon>Actinomycetota</taxon>
        <taxon>Actinomycetes</taxon>
        <taxon>Kitasatosporales</taxon>
        <taxon>Streptomycetaceae</taxon>
        <taxon>Streptomyces</taxon>
    </lineage>
</organism>
<evidence type="ECO:0000256" key="3">
    <source>
        <dbReference type="ARBA" id="ARBA00022989"/>
    </source>
</evidence>
<dbReference type="InterPro" id="IPR013525">
    <property type="entry name" value="ABC2_TM"/>
</dbReference>
<keyword evidence="5" id="KW-0046">Antibiotic resistance</keyword>
<evidence type="ECO:0000256" key="2">
    <source>
        <dbReference type="ARBA" id="ARBA00022692"/>
    </source>
</evidence>
<sequence length="257" mass="26895">MNTTLTQVAWLARRSALRTLRRPAAFLPMLGFPVLLLALFAGGLDLSTRVPGFPTDSYFSFLLAGGFVQGALVGGVNTGLDLVSDVQSGFFGRLLLTPMNRGLIVLAQLCGSAMLAVIQSLICLLAGGVVGVWPHSLAEAVVIVALSAVMGMAFSSCGAFLALRTRSSEAVLATFPLTFVLLLFSSFFMPRNLMTAGWFRTLASWNPVTYLIEAVRAPLIGGNVAHATGVGFAIAAGLAAVTVSLTVGRLSTRTVTV</sequence>
<comment type="subcellular location">
    <subcellularLocation>
        <location evidence="6">Cell membrane</location>
        <topology evidence="6">Multi-pass membrane protein</topology>
    </subcellularLocation>
    <subcellularLocation>
        <location evidence="1">Membrane</location>
        <topology evidence="1">Multi-pass membrane protein</topology>
    </subcellularLocation>
</comment>
<dbReference type="InterPro" id="IPR051784">
    <property type="entry name" value="Nod_factor_ABC_transporter"/>
</dbReference>
<feature type="transmembrane region" description="Helical" evidence="6">
    <location>
        <begin position="24"/>
        <end position="46"/>
    </location>
</feature>
<name>A0ABP7I1A8_9ACTN</name>
<evidence type="ECO:0000256" key="1">
    <source>
        <dbReference type="ARBA" id="ARBA00004141"/>
    </source>
</evidence>
<dbReference type="InterPro" id="IPR047817">
    <property type="entry name" value="ABC2_TM_bact-type"/>
</dbReference>
<feature type="domain" description="ABC transmembrane type-2" evidence="7">
    <location>
        <begin position="24"/>
        <end position="253"/>
    </location>
</feature>
<dbReference type="PANTHER" id="PTHR43229:SF2">
    <property type="entry name" value="NODULATION PROTEIN J"/>
    <property type="match status" value="1"/>
</dbReference>
<feature type="transmembrane region" description="Helical" evidence="6">
    <location>
        <begin position="140"/>
        <end position="163"/>
    </location>
</feature>
<comment type="similarity">
    <text evidence="6">Belongs to the ABC-2 integral membrane protein family.</text>
</comment>
<dbReference type="PANTHER" id="PTHR43229">
    <property type="entry name" value="NODULATION PROTEIN J"/>
    <property type="match status" value="1"/>
</dbReference>
<dbReference type="Pfam" id="PF01061">
    <property type="entry name" value="ABC2_membrane"/>
    <property type="match status" value="1"/>
</dbReference>
<protein>
    <recommendedName>
        <fullName evidence="6">Transport permease protein</fullName>
    </recommendedName>
</protein>
<feature type="transmembrane region" description="Helical" evidence="6">
    <location>
        <begin position="58"/>
        <end position="83"/>
    </location>
</feature>